<comment type="caution">
    <text evidence="1">The sequence shown here is derived from an EMBL/GenBank/DDBJ whole genome shotgun (WGS) entry which is preliminary data.</text>
</comment>
<organism evidence="1 2">
    <name type="scientific">Oceanobacillus neutriphilus</name>
    <dbReference type="NCBI Taxonomy" id="531815"/>
    <lineage>
        <taxon>Bacteria</taxon>
        <taxon>Bacillati</taxon>
        <taxon>Bacillota</taxon>
        <taxon>Bacilli</taxon>
        <taxon>Bacillales</taxon>
        <taxon>Bacillaceae</taxon>
        <taxon>Oceanobacillus</taxon>
    </lineage>
</organism>
<reference evidence="2" key="1">
    <citation type="journal article" date="2019" name="Int. J. Syst. Evol. Microbiol.">
        <title>The Global Catalogue of Microorganisms (GCM) 10K type strain sequencing project: providing services to taxonomists for standard genome sequencing and annotation.</title>
        <authorList>
            <consortium name="The Broad Institute Genomics Platform"/>
            <consortium name="The Broad Institute Genome Sequencing Center for Infectious Disease"/>
            <person name="Wu L."/>
            <person name="Ma J."/>
        </authorList>
    </citation>
    <scope>NUCLEOTIDE SEQUENCE [LARGE SCALE GENOMIC DNA]</scope>
    <source>
        <strain evidence="2">CGMCC 1.7693</strain>
    </source>
</reference>
<dbReference type="Proteomes" id="UP000641206">
    <property type="component" value="Unassembled WGS sequence"/>
</dbReference>
<sequence>MAGAKISTKDWRNLPIEQWNTTTIRTYLIHLTDEKFGVAYEPTGAGSKNQRWVRENAMIKQAIANYGAAELKRFIEICIEKYQPKARYPYMTFTFAWSYMRENMPIVQAEVAKERRKQDAKEVVEKMKIDEGFF</sequence>
<evidence type="ECO:0000313" key="2">
    <source>
        <dbReference type="Proteomes" id="UP000641206"/>
    </source>
</evidence>
<gene>
    <name evidence="1" type="ORF">GCM10011346_33500</name>
</gene>
<evidence type="ECO:0000313" key="1">
    <source>
        <dbReference type="EMBL" id="GGP13452.1"/>
    </source>
</evidence>
<keyword evidence="2" id="KW-1185">Reference proteome</keyword>
<dbReference type="EMBL" id="BMLW01000010">
    <property type="protein sequence ID" value="GGP13452.1"/>
    <property type="molecule type" value="Genomic_DNA"/>
</dbReference>
<accession>A0ABQ2NY81</accession>
<proteinExistence type="predicted"/>
<protein>
    <submittedName>
        <fullName evidence="1">Uncharacterized protein</fullName>
    </submittedName>
</protein>
<name>A0ABQ2NY81_9BACI</name>